<accession>A0A1D8PNU8</accession>
<evidence type="ECO:0008006" key="5">
    <source>
        <dbReference type="Google" id="ProtNLM"/>
    </source>
</evidence>
<dbReference type="SMR" id="A0A1D8PNU8"/>
<dbReference type="PANTHER" id="PTHR36169">
    <property type="entry name" value="ETHANOLAMINE UTILIZATION PROTEIN EUTQ"/>
    <property type="match status" value="1"/>
</dbReference>
<dbReference type="InterPro" id="IPR019436">
    <property type="entry name" value="Say1-like"/>
</dbReference>
<dbReference type="Pfam" id="PF10340">
    <property type="entry name" value="Say1_Mug180"/>
    <property type="match status" value="1"/>
</dbReference>
<protein>
    <recommendedName>
        <fullName evidence="5">Alpha/beta hydrolase fold-3 domain-containing protein</fullName>
    </recommendedName>
</protein>
<dbReference type="eggNOG" id="KOG1515">
    <property type="taxonomic scope" value="Eukaryota"/>
</dbReference>
<dbReference type="VEuPathDB" id="FungiDB:C5_03970W_A"/>
<sequence>MNIYIYIYIYIKKSILISITISVPFLFHFSFYKKLTYFILFYFILFHFISLPIMLTFKGLLLILLLPSRLLSFIIKYPFIKGIPGKYQHNFSKSLFIKLCRLIQLLPVSDKGTLNFISTNFLLNKIMKLYHTRHFLGELNNFGKKFDDQSYWIHESPNRNRNKNKSDDPIIVYLHGGSYYFDNSLNQMESLIGIYQLLQNTTTITTTTTTNDDRTSVERKKNLSILVLDYKLASKGYKMPYQLNQLISTYKNLIYQGNTNLILMGDSAGGNLAITFLQHLRLTNNNNNNNNNSPANLPYPKSLILISPWCKIVPEISDYTKGHSMYDNNQYDIIEWKAVKKLIDNTSPLIRDDLSPQNLIISPGNLPYNIDDWIDIDTLQKSNYSTFVIMGEYETLRDDILNWCQYAVNSTLSSPIKHTQGIFDKNIHQFVSTKNDGAYVKCIIEPKGIHDASMIFENDILKEFQKHTTMNLQTINKDKYFGIYQIVEFLNEIL</sequence>
<dbReference type="FunFam" id="3.40.50.1820:FF:000754">
    <property type="entry name" value="Protein of uncharacterized function (DUF2424)"/>
    <property type="match status" value="1"/>
</dbReference>
<dbReference type="RefSeq" id="XP_710954.2">
    <property type="nucleotide sequence ID" value="XM_705862.2"/>
</dbReference>
<evidence type="ECO:0000313" key="4">
    <source>
        <dbReference type="Proteomes" id="UP000000559"/>
    </source>
</evidence>
<dbReference type="SUPFAM" id="SSF53474">
    <property type="entry name" value="alpha/beta-Hydrolases"/>
    <property type="match status" value="1"/>
</dbReference>
<dbReference type="EMBL" id="CP017627">
    <property type="protein sequence ID" value="AOW29807.1"/>
    <property type="molecule type" value="Genomic_DNA"/>
</dbReference>
<dbReference type="AlphaFoldDB" id="A0A1D8PNU8"/>
<dbReference type="PANTHER" id="PTHR36169:SF1">
    <property type="entry name" value="ACETATE KINASE EUTQ"/>
    <property type="match status" value="1"/>
</dbReference>
<dbReference type="InterPro" id="IPR010424">
    <property type="entry name" value="EutQ"/>
</dbReference>
<organism evidence="3 4">
    <name type="scientific">Candida albicans (strain SC5314 / ATCC MYA-2876)</name>
    <name type="common">Yeast</name>
    <dbReference type="NCBI Taxonomy" id="237561"/>
    <lineage>
        <taxon>Eukaryota</taxon>
        <taxon>Fungi</taxon>
        <taxon>Dikarya</taxon>
        <taxon>Ascomycota</taxon>
        <taxon>Saccharomycotina</taxon>
        <taxon>Pichiomycetes</taxon>
        <taxon>Debaryomycetaceae</taxon>
        <taxon>Candida/Lodderomyces clade</taxon>
        <taxon>Candida</taxon>
    </lineage>
</organism>
<keyword evidence="1" id="KW-0812">Transmembrane</keyword>
<dbReference type="CGD" id="CAL0000183449">
    <property type="gene designation" value="orf19.10726"/>
</dbReference>
<feature type="transmembrane region" description="Helical" evidence="1">
    <location>
        <begin position="7"/>
        <end position="27"/>
    </location>
</feature>
<dbReference type="KEGG" id="cal:CAALFM_C503970WA"/>
<proteinExistence type="predicted"/>
<evidence type="ECO:0000313" key="2">
    <source>
        <dbReference type="CGD" id="CAL0000183449"/>
    </source>
</evidence>
<evidence type="ECO:0000256" key="1">
    <source>
        <dbReference type="SAM" id="Phobius"/>
    </source>
</evidence>
<dbReference type="GeneID" id="3647443"/>
<dbReference type="Gene3D" id="3.40.50.1820">
    <property type="entry name" value="alpha/beta hydrolase"/>
    <property type="match status" value="1"/>
</dbReference>
<reference evidence="3 4" key="1">
    <citation type="journal article" date="2004" name="Proc. Natl. Acad. Sci. U.S.A.">
        <title>The diploid genome sequence of Candida albicans.</title>
        <authorList>
            <person name="Jones T."/>
            <person name="Federspiel N.A."/>
            <person name="Chibana H."/>
            <person name="Dungan J."/>
            <person name="Kalman S."/>
            <person name="Magee B.B."/>
            <person name="Newport G."/>
            <person name="Thorstenson Y.R."/>
            <person name="Agabian N."/>
            <person name="Magee P.T."/>
            <person name="Davis R.W."/>
            <person name="Scherer S."/>
        </authorList>
    </citation>
    <scope>NUCLEOTIDE SEQUENCE [LARGE SCALE GENOMIC DNA]</scope>
    <source>
        <strain evidence="4">SC5314 / ATCC MYA-2876</strain>
    </source>
</reference>
<dbReference type="OrthoDB" id="2152029at2759"/>
<reference evidence="3 4" key="2">
    <citation type="journal article" date="2007" name="Genome Biol.">
        <title>Assembly of the Candida albicans genome into sixteen supercontigs aligned on the eight chromosomes.</title>
        <authorList>
            <person name="van het Hoog M."/>
            <person name="Rast T.J."/>
            <person name="Martchenko M."/>
            <person name="Grindle S."/>
            <person name="Dignard D."/>
            <person name="Hogues H."/>
            <person name="Cuomo C."/>
            <person name="Berriman M."/>
            <person name="Scherer S."/>
            <person name="Magee B.B."/>
            <person name="Whiteway M."/>
            <person name="Chibana H."/>
            <person name="Nantel A."/>
            <person name="Magee P.T."/>
        </authorList>
    </citation>
    <scope>GENOME REANNOTATION</scope>
    <source>
        <strain evidence="4">SC5314 / ATCC MYA-2876</strain>
    </source>
</reference>
<dbReference type="InParanoid" id="A0A1D8PNU8"/>
<keyword evidence="4" id="KW-1185">Reference proteome</keyword>
<dbReference type="InterPro" id="IPR029058">
    <property type="entry name" value="AB_hydrolase_fold"/>
</dbReference>
<gene>
    <name evidence="3" type="ordered locus">CAALFM_C503970WA</name>
    <name evidence="2" type="ordered locus">orf19.10726</name>
</gene>
<dbReference type="GO" id="GO:0005886">
    <property type="term" value="C:plasma membrane"/>
    <property type="evidence" value="ECO:0000314"/>
    <property type="project" value="CGD"/>
</dbReference>
<reference evidence="3 4" key="3">
    <citation type="journal article" date="2013" name="Genome Biol.">
        <title>Assembly of a phased diploid Candida albicans genome facilitates allele-specific measurements and provides a simple model for repeat and indel structure.</title>
        <authorList>
            <person name="Muzzey D."/>
            <person name="Schwartz K."/>
            <person name="Weissman J.S."/>
            <person name="Sherlock G."/>
        </authorList>
    </citation>
    <scope>NUCLEOTIDE SEQUENCE [LARGE SCALE GENOMIC DNA]</scope>
    <source>
        <strain evidence="4">SC5314 / ATCC MYA-2876</strain>
    </source>
</reference>
<evidence type="ECO:0000313" key="3">
    <source>
        <dbReference type="EMBL" id="AOW29807.1"/>
    </source>
</evidence>
<keyword evidence="1" id="KW-0472">Membrane</keyword>
<dbReference type="STRING" id="237561.A0A1D8PNU8"/>
<keyword evidence="1" id="KW-1133">Transmembrane helix</keyword>
<feature type="transmembrane region" description="Helical" evidence="1">
    <location>
        <begin position="39"/>
        <end position="66"/>
    </location>
</feature>
<dbReference type="Proteomes" id="UP000000559">
    <property type="component" value="Chromosome 5"/>
</dbReference>
<name>A0A1D8PNU8_CANAL</name>